<evidence type="ECO:0000256" key="1">
    <source>
        <dbReference type="ARBA" id="ARBA00022723"/>
    </source>
</evidence>
<organism evidence="3 4">
    <name type="scientific">Marinoscillum luteum</name>
    <dbReference type="NCBI Taxonomy" id="861051"/>
    <lineage>
        <taxon>Bacteria</taxon>
        <taxon>Pseudomonadati</taxon>
        <taxon>Bacteroidota</taxon>
        <taxon>Cytophagia</taxon>
        <taxon>Cytophagales</taxon>
        <taxon>Reichenbachiellaceae</taxon>
        <taxon>Marinoscillum</taxon>
    </lineage>
</organism>
<evidence type="ECO:0000313" key="4">
    <source>
        <dbReference type="Proteomes" id="UP001610063"/>
    </source>
</evidence>
<dbReference type="SUPFAM" id="SSF54593">
    <property type="entry name" value="Glyoxalase/Bleomycin resistance protein/Dihydroxybiphenyl dioxygenase"/>
    <property type="match status" value="1"/>
</dbReference>
<dbReference type="PANTHER" id="PTHR36113">
    <property type="entry name" value="LYASE, PUTATIVE-RELATED-RELATED"/>
    <property type="match status" value="1"/>
</dbReference>
<dbReference type="CDD" id="cd06587">
    <property type="entry name" value="VOC"/>
    <property type="match status" value="1"/>
</dbReference>
<keyword evidence="1" id="KW-0479">Metal-binding</keyword>
<dbReference type="InterPro" id="IPR037523">
    <property type="entry name" value="VOC_core"/>
</dbReference>
<gene>
    <name evidence="3" type="ORF">ACHKAR_05645</name>
</gene>
<dbReference type="InterPro" id="IPR004360">
    <property type="entry name" value="Glyas_Fos-R_dOase_dom"/>
</dbReference>
<proteinExistence type="predicted"/>
<dbReference type="PROSITE" id="PS00934">
    <property type="entry name" value="GLYOXALASE_I_1"/>
    <property type="match status" value="1"/>
</dbReference>
<feature type="domain" description="VOC" evidence="2">
    <location>
        <begin position="31"/>
        <end position="152"/>
    </location>
</feature>
<evidence type="ECO:0000259" key="2">
    <source>
        <dbReference type="PROSITE" id="PS51819"/>
    </source>
</evidence>
<dbReference type="PANTHER" id="PTHR36113:SF6">
    <property type="entry name" value="FOSFOMYCIN RESISTANCE PROTEIN FOSX"/>
    <property type="match status" value="1"/>
</dbReference>
<dbReference type="Pfam" id="PF00903">
    <property type="entry name" value="Glyoxalase"/>
    <property type="match status" value="1"/>
</dbReference>
<dbReference type="Proteomes" id="UP001610063">
    <property type="component" value="Unassembled WGS sequence"/>
</dbReference>
<keyword evidence="4" id="KW-1185">Reference proteome</keyword>
<dbReference type="RefSeq" id="WP_395416534.1">
    <property type="nucleotide sequence ID" value="NZ_JBIPKE010000013.1"/>
</dbReference>
<reference evidence="3 4" key="1">
    <citation type="journal article" date="2013" name="Int. J. Syst. Evol. Microbiol.">
        <title>Marinoscillum luteum sp. nov., isolated from marine sediment.</title>
        <authorList>
            <person name="Cha I.T."/>
            <person name="Park S.J."/>
            <person name="Kim S.J."/>
            <person name="Kim J.G."/>
            <person name="Jung M.Y."/>
            <person name="Shin K.S."/>
            <person name="Kwon K.K."/>
            <person name="Yang S.H."/>
            <person name="Seo Y.S."/>
            <person name="Rhee S.K."/>
        </authorList>
    </citation>
    <scope>NUCLEOTIDE SEQUENCE [LARGE SCALE GENOMIC DNA]</scope>
    <source>
        <strain evidence="3 4">KCTC 23939</strain>
    </source>
</reference>
<dbReference type="InterPro" id="IPR029068">
    <property type="entry name" value="Glyas_Bleomycin-R_OHBP_Dase"/>
</dbReference>
<sequence length="155" mass="17681">MNLLLPKTFFFVAILFVTLEASGQNYKPQLKTDHIAIVVADLPASAQFYSEILGLNEITNQTKKPNIRWFTFADGVELHLINRSKEGIQLIKDVHLALAVNDFDAFVNMLREKKVNFENWPGEANSTNSRPDGVKQVYIQDPDGYWIEINDAERL</sequence>
<dbReference type="Gene3D" id="3.10.180.10">
    <property type="entry name" value="2,3-Dihydroxybiphenyl 1,2-Dioxygenase, domain 1"/>
    <property type="match status" value="1"/>
</dbReference>
<dbReference type="InterPro" id="IPR018146">
    <property type="entry name" value="Glyoxalase_1_CS"/>
</dbReference>
<name>A0ABW7N893_9BACT</name>
<accession>A0ABW7N893</accession>
<evidence type="ECO:0000313" key="3">
    <source>
        <dbReference type="EMBL" id="MFH6982909.1"/>
    </source>
</evidence>
<comment type="caution">
    <text evidence="3">The sequence shown here is derived from an EMBL/GenBank/DDBJ whole genome shotgun (WGS) entry which is preliminary data.</text>
</comment>
<dbReference type="InterPro" id="IPR051332">
    <property type="entry name" value="Fosfomycin_Res_Enzymes"/>
</dbReference>
<dbReference type="EMBL" id="JBIPKE010000013">
    <property type="protein sequence ID" value="MFH6982909.1"/>
    <property type="molecule type" value="Genomic_DNA"/>
</dbReference>
<protein>
    <submittedName>
        <fullName evidence="3">VOC family protein</fullName>
    </submittedName>
</protein>
<dbReference type="PROSITE" id="PS51819">
    <property type="entry name" value="VOC"/>
    <property type="match status" value="1"/>
</dbReference>